<accession>A0A7S8ITF3</accession>
<dbReference type="GO" id="GO:0003677">
    <property type="term" value="F:DNA binding"/>
    <property type="evidence" value="ECO:0007669"/>
    <property type="project" value="InterPro"/>
</dbReference>
<dbReference type="SUPFAM" id="SSF46894">
    <property type="entry name" value="C-terminal effector domain of the bipartite response regulators"/>
    <property type="match status" value="1"/>
</dbReference>
<proteinExistence type="predicted"/>
<keyword evidence="1" id="KW-1133">Transmembrane helix</keyword>
<dbReference type="Gene3D" id="1.10.10.10">
    <property type="entry name" value="Winged helix-like DNA-binding domain superfamily/Winged helix DNA-binding domain"/>
    <property type="match status" value="1"/>
</dbReference>
<gene>
    <name evidence="3" type="ORF">IRL76_06260</name>
</gene>
<dbReference type="Proteomes" id="UP000594459">
    <property type="component" value="Chromosome"/>
</dbReference>
<dbReference type="InterPro" id="IPR016032">
    <property type="entry name" value="Sig_transdc_resp-reg_C-effctor"/>
</dbReference>
<dbReference type="AlphaFoldDB" id="A0A7S8ITF3"/>
<feature type="domain" description="HTH luxR-type" evidence="2">
    <location>
        <begin position="97"/>
        <end position="154"/>
    </location>
</feature>
<evidence type="ECO:0000259" key="2">
    <source>
        <dbReference type="SMART" id="SM00421"/>
    </source>
</evidence>
<sequence>MVLEQSRVKYAAALLALQFGAAAFFLADTVWDASRNADGEGTVLSGLEIGLALALVAAIGFGAVLLRQMVRDAHRREEALALAKGALGDVVARRFGDWGLSKGEADVAMFAMKGCSIAEIASMRGSAEGTVRAQLSQVYAKAGVSSQSGFVALFVEELLD</sequence>
<dbReference type="SMART" id="SM00421">
    <property type="entry name" value="HTH_LUXR"/>
    <property type="match status" value="1"/>
</dbReference>
<dbReference type="InterPro" id="IPR000792">
    <property type="entry name" value="Tscrpt_reg_LuxR_C"/>
</dbReference>
<evidence type="ECO:0000256" key="1">
    <source>
        <dbReference type="SAM" id="Phobius"/>
    </source>
</evidence>
<feature type="transmembrane region" description="Helical" evidence="1">
    <location>
        <begin position="43"/>
        <end position="66"/>
    </location>
</feature>
<protein>
    <submittedName>
        <fullName evidence="3">Helix-turn-helix transcriptional regulator</fullName>
    </submittedName>
</protein>
<reference evidence="3 4" key="1">
    <citation type="submission" date="2020-11" db="EMBL/GenBank/DDBJ databases">
        <title>The genome sequence of Erythrobacter sp. 6D36.</title>
        <authorList>
            <person name="Liu Y."/>
        </authorList>
    </citation>
    <scope>NUCLEOTIDE SEQUENCE [LARGE SCALE GENOMIC DNA]</scope>
    <source>
        <strain evidence="3 4">6D36</strain>
    </source>
</reference>
<dbReference type="GO" id="GO:0006355">
    <property type="term" value="P:regulation of DNA-templated transcription"/>
    <property type="evidence" value="ECO:0007669"/>
    <property type="project" value="InterPro"/>
</dbReference>
<evidence type="ECO:0000313" key="3">
    <source>
        <dbReference type="EMBL" id="QPD00129.1"/>
    </source>
</evidence>
<keyword evidence="4" id="KW-1185">Reference proteome</keyword>
<keyword evidence="1" id="KW-0472">Membrane</keyword>
<organism evidence="3 4">
    <name type="scientific">Qipengyuania soli</name>
    <dbReference type="NCBI Taxonomy" id="2782568"/>
    <lineage>
        <taxon>Bacteria</taxon>
        <taxon>Pseudomonadati</taxon>
        <taxon>Pseudomonadota</taxon>
        <taxon>Alphaproteobacteria</taxon>
        <taxon>Sphingomonadales</taxon>
        <taxon>Erythrobacteraceae</taxon>
        <taxon>Qipengyuania</taxon>
    </lineage>
</organism>
<dbReference type="KEGG" id="qso:IRL76_06260"/>
<name>A0A7S8ITF3_9SPHN</name>
<dbReference type="EMBL" id="CP064654">
    <property type="protein sequence ID" value="QPD00129.1"/>
    <property type="molecule type" value="Genomic_DNA"/>
</dbReference>
<evidence type="ECO:0000313" key="4">
    <source>
        <dbReference type="Proteomes" id="UP000594459"/>
    </source>
</evidence>
<keyword evidence="1" id="KW-0812">Transmembrane</keyword>
<dbReference type="InterPro" id="IPR036388">
    <property type="entry name" value="WH-like_DNA-bd_sf"/>
</dbReference>